<gene>
    <name evidence="2" type="ORF">E6C50_11365</name>
</gene>
<sequence length="175" mass="19794">MKLSIGLGLLLLSLGSCSNKQNTAITTNQKNNFIKEQDTLYTLTIDASGNTVAITAPDRNFELPDSTAQLFPYKLADFNNDKKEDVLVYMGACGTGGCMYGLFLKQYADRYQLAFMDYLKNPEFEKDKNGQLLINSYEEAEAFNPSKLHVSVFKFDPKTYSYIPDTTYVYQNNSY</sequence>
<dbReference type="Proteomes" id="UP000307507">
    <property type="component" value="Unassembled WGS sequence"/>
</dbReference>
<keyword evidence="1" id="KW-0732">Signal</keyword>
<dbReference type="PROSITE" id="PS51257">
    <property type="entry name" value="PROKAR_LIPOPROTEIN"/>
    <property type="match status" value="1"/>
</dbReference>
<evidence type="ECO:0000256" key="1">
    <source>
        <dbReference type="SAM" id="SignalP"/>
    </source>
</evidence>
<dbReference type="OrthoDB" id="7172369at2"/>
<reference evidence="2 3" key="1">
    <citation type="submission" date="2019-04" db="EMBL/GenBank/DDBJ databases">
        <title>Flavobacterium sp. nov. isolated from construction timber.</title>
        <authorList>
            <person name="Lin S.-Y."/>
            <person name="Chang C.-T."/>
            <person name="Young C.-C."/>
        </authorList>
    </citation>
    <scope>NUCLEOTIDE SEQUENCE [LARGE SCALE GENOMIC DNA]</scope>
    <source>
        <strain evidence="2 3">CC-CTC003</strain>
    </source>
</reference>
<evidence type="ECO:0008006" key="4">
    <source>
        <dbReference type="Google" id="ProtNLM"/>
    </source>
</evidence>
<evidence type="ECO:0000313" key="2">
    <source>
        <dbReference type="EMBL" id="THF49943.1"/>
    </source>
</evidence>
<organism evidence="2 3">
    <name type="scientific">Flavobacterium supellecticarium</name>
    <dbReference type="NCBI Taxonomy" id="2565924"/>
    <lineage>
        <taxon>Bacteria</taxon>
        <taxon>Pseudomonadati</taxon>
        <taxon>Bacteroidota</taxon>
        <taxon>Flavobacteriia</taxon>
        <taxon>Flavobacteriales</taxon>
        <taxon>Flavobacteriaceae</taxon>
        <taxon>Flavobacterium</taxon>
    </lineage>
</organism>
<comment type="caution">
    <text evidence="2">The sequence shown here is derived from an EMBL/GenBank/DDBJ whole genome shotgun (WGS) entry which is preliminary data.</text>
</comment>
<feature type="signal peptide" evidence="1">
    <location>
        <begin position="1"/>
        <end position="18"/>
    </location>
</feature>
<evidence type="ECO:0000313" key="3">
    <source>
        <dbReference type="Proteomes" id="UP000307507"/>
    </source>
</evidence>
<protein>
    <recommendedName>
        <fullName evidence="4">VCBS repeat-containing protein</fullName>
    </recommendedName>
</protein>
<proteinExistence type="predicted"/>
<keyword evidence="3" id="KW-1185">Reference proteome</keyword>
<name>A0A4S3ZVW9_9FLAO</name>
<feature type="chain" id="PRO_5020985966" description="VCBS repeat-containing protein" evidence="1">
    <location>
        <begin position="19"/>
        <end position="175"/>
    </location>
</feature>
<dbReference type="RefSeq" id="WP_136403349.1">
    <property type="nucleotide sequence ID" value="NZ_SSNZ01000004.1"/>
</dbReference>
<accession>A0A4S3ZVW9</accession>
<dbReference type="EMBL" id="SSNZ01000004">
    <property type="protein sequence ID" value="THF49943.1"/>
    <property type="molecule type" value="Genomic_DNA"/>
</dbReference>
<dbReference type="AlphaFoldDB" id="A0A4S3ZVW9"/>